<reference evidence="2" key="1">
    <citation type="journal article" date="2014" name="Nucleic Acids Res.">
        <title>The evolutionary dynamics of variant antigen genes in Babesia reveal a history of genomic innovation underlying host-parasite interaction.</title>
        <authorList>
            <person name="Jackson A.P."/>
            <person name="Otto T.D."/>
            <person name="Darby A."/>
            <person name="Ramaprasad A."/>
            <person name="Xia D."/>
            <person name="Echaide I.E."/>
            <person name="Farber M."/>
            <person name="Gahlot S."/>
            <person name="Gamble J."/>
            <person name="Gupta D."/>
            <person name="Gupta Y."/>
            <person name="Jackson L."/>
            <person name="Malandrin L."/>
            <person name="Malas T.B."/>
            <person name="Moussa E."/>
            <person name="Nair M."/>
            <person name="Reid A.J."/>
            <person name="Sanders M."/>
            <person name="Sharma J."/>
            <person name="Tracey A."/>
            <person name="Quail M.A."/>
            <person name="Weir W."/>
            <person name="Wastling J.M."/>
            <person name="Hall N."/>
            <person name="Willadsen P."/>
            <person name="Lingelbach K."/>
            <person name="Shiels B."/>
            <person name="Tait A."/>
            <person name="Berriman M."/>
            <person name="Allred D.R."/>
            <person name="Pain A."/>
        </authorList>
    </citation>
    <scope>NUCLEOTIDE SEQUENCE [LARGE SCALE GENOMIC DNA]</scope>
    <source>
        <strain evidence="2">Bond</strain>
    </source>
</reference>
<accession>A0A061D9Z0</accession>
<protein>
    <submittedName>
        <fullName evidence="1">Uncharacterized protein</fullName>
    </submittedName>
</protein>
<evidence type="ECO:0000313" key="2">
    <source>
        <dbReference type="Proteomes" id="UP000033188"/>
    </source>
</evidence>
<dbReference type="VEuPathDB" id="PiroplasmaDB:BBBOND_0400230"/>
<name>A0A061D9Z0_BABBI</name>
<dbReference type="EMBL" id="LK391710">
    <property type="protein sequence ID" value="CDR97531.1"/>
    <property type="molecule type" value="Genomic_DNA"/>
</dbReference>
<dbReference type="OMA" id="RYITVEL"/>
<dbReference type="AlphaFoldDB" id="A0A061D9Z0"/>
<dbReference type="Proteomes" id="UP000033188">
    <property type="component" value="Chromosome 4"/>
</dbReference>
<dbReference type="OrthoDB" id="361009at2759"/>
<sequence length="88" mass="9635">MGSISANSLLVKCGVAAAVYYLPQDLGVLSILAFNKRSCSRRITGSVTCGPPETQVDRVIFNYMRDRGFDPANYLVHKGNLNTTVRLI</sequence>
<dbReference type="GeneID" id="24566072"/>
<dbReference type="Pfam" id="PF23513">
    <property type="entry name" value="Microp_apicomplexa_9"/>
    <property type="match status" value="1"/>
</dbReference>
<evidence type="ECO:0000313" key="1">
    <source>
        <dbReference type="EMBL" id="CDR97531.1"/>
    </source>
</evidence>
<proteinExistence type="predicted"/>
<dbReference type="KEGG" id="bbig:BBBOND_0400230"/>
<organism evidence="1 2">
    <name type="scientific">Babesia bigemina</name>
    <dbReference type="NCBI Taxonomy" id="5866"/>
    <lineage>
        <taxon>Eukaryota</taxon>
        <taxon>Sar</taxon>
        <taxon>Alveolata</taxon>
        <taxon>Apicomplexa</taxon>
        <taxon>Aconoidasida</taxon>
        <taxon>Piroplasmida</taxon>
        <taxon>Babesiidae</taxon>
        <taxon>Babesia</taxon>
    </lineage>
</organism>
<dbReference type="RefSeq" id="XP_012769717.1">
    <property type="nucleotide sequence ID" value="XM_012914263.1"/>
</dbReference>
<dbReference type="InterPro" id="IPR056348">
    <property type="entry name" value="Microp_apicomplexa_9"/>
</dbReference>
<keyword evidence="2" id="KW-1185">Reference proteome</keyword>
<gene>
    <name evidence="1" type="ORF">BBBOND_0400230</name>
</gene>